<reference evidence="15 16" key="1">
    <citation type="submission" date="2024-04" db="EMBL/GenBank/DDBJ databases">
        <title>Genome assembly C_amara_ONT_v2.</title>
        <authorList>
            <person name="Yant L."/>
            <person name="Moore C."/>
            <person name="Slenker M."/>
        </authorList>
    </citation>
    <scope>NUCLEOTIDE SEQUENCE [LARGE SCALE GENOMIC DNA]</scope>
    <source>
        <tissue evidence="15">Leaf</tissue>
    </source>
</reference>
<feature type="domain" description="SIAH-type" evidence="14">
    <location>
        <begin position="87"/>
        <end position="147"/>
    </location>
</feature>
<dbReference type="PROSITE" id="PS50089">
    <property type="entry name" value="ZF_RING_2"/>
    <property type="match status" value="1"/>
</dbReference>
<dbReference type="Proteomes" id="UP001558713">
    <property type="component" value="Unassembled WGS sequence"/>
</dbReference>
<dbReference type="GO" id="GO:0008270">
    <property type="term" value="F:zinc ion binding"/>
    <property type="evidence" value="ECO:0007669"/>
    <property type="project" value="UniProtKB-KW"/>
</dbReference>
<dbReference type="InterPro" id="IPR044286">
    <property type="entry name" value="SINL_plant"/>
</dbReference>
<dbReference type="InterPro" id="IPR049548">
    <property type="entry name" value="Sina-like_RING"/>
</dbReference>
<evidence type="ECO:0000256" key="5">
    <source>
        <dbReference type="ARBA" id="ARBA00022679"/>
    </source>
</evidence>
<evidence type="ECO:0000256" key="1">
    <source>
        <dbReference type="ARBA" id="ARBA00000900"/>
    </source>
</evidence>
<accession>A0ABD0ZLN8</accession>
<dbReference type="InterPro" id="IPR001841">
    <property type="entry name" value="Znf_RING"/>
</dbReference>
<comment type="similarity">
    <text evidence="3">Belongs to the SINA (Seven in absentia) family.</text>
</comment>
<evidence type="ECO:0000256" key="7">
    <source>
        <dbReference type="ARBA" id="ARBA00022771"/>
    </source>
</evidence>
<organism evidence="15 16">
    <name type="scientific">Cardamine amara subsp. amara</name>
    <dbReference type="NCBI Taxonomy" id="228776"/>
    <lineage>
        <taxon>Eukaryota</taxon>
        <taxon>Viridiplantae</taxon>
        <taxon>Streptophyta</taxon>
        <taxon>Embryophyta</taxon>
        <taxon>Tracheophyta</taxon>
        <taxon>Spermatophyta</taxon>
        <taxon>Magnoliopsida</taxon>
        <taxon>eudicotyledons</taxon>
        <taxon>Gunneridae</taxon>
        <taxon>Pentapetalae</taxon>
        <taxon>rosids</taxon>
        <taxon>malvids</taxon>
        <taxon>Brassicales</taxon>
        <taxon>Brassicaceae</taxon>
        <taxon>Cardamineae</taxon>
        <taxon>Cardamine</taxon>
    </lineage>
</organism>
<evidence type="ECO:0000256" key="11">
    <source>
        <dbReference type="PROSITE-ProRule" id="PRU00455"/>
    </source>
</evidence>
<keyword evidence="8" id="KW-0833">Ubl conjugation pathway</keyword>
<dbReference type="SUPFAM" id="SSF57850">
    <property type="entry name" value="RING/U-box"/>
    <property type="match status" value="1"/>
</dbReference>
<evidence type="ECO:0000256" key="9">
    <source>
        <dbReference type="ARBA" id="ARBA00022833"/>
    </source>
</evidence>
<evidence type="ECO:0000256" key="4">
    <source>
        <dbReference type="ARBA" id="ARBA00012483"/>
    </source>
</evidence>
<dbReference type="Pfam" id="PF21361">
    <property type="entry name" value="Sina_ZnF"/>
    <property type="match status" value="1"/>
</dbReference>
<evidence type="ECO:0000256" key="12">
    <source>
        <dbReference type="SAM" id="MobiDB-lite"/>
    </source>
</evidence>
<evidence type="ECO:0000259" key="13">
    <source>
        <dbReference type="PROSITE" id="PS50089"/>
    </source>
</evidence>
<comment type="catalytic activity">
    <reaction evidence="1">
        <text>S-ubiquitinyl-[E2 ubiquitin-conjugating enzyme]-L-cysteine + [acceptor protein]-L-lysine = [E2 ubiquitin-conjugating enzyme]-L-cysteine + N(6)-ubiquitinyl-[acceptor protein]-L-lysine.</text>
        <dbReference type="EC" id="2.3.2.27"/>
    </reaction>
</comment>
<keyword evidence="6" id="KW-0479">Metal-binding</keyword>
<keyword evidence="7 11" id="KW-0863">Zinc-finger</keyword>
<protein>
    <recommendedName>
        <fullName evidence="4">RING-type E3 ubiquitin transferase</fullName>
        <ecNumber evidence="4">2.3.2.27</ecNumber>
    </recommendedName>
</protein>
<keyword evidence="16" id="KW-1185">Reference proteome</keyword>
<dbReference type="PANTHER" id="PTHR46632:SF3">
    <property type="entry name" value="E3 UBIQUITIN-PROTEIN LIGASE SINA-LIKE 7-RELATED"/>
    <property type="match status" value="1"/>
</dbReference>
<dbReference type="EMBL" id="JBANAX010000726">
    <property type="protein sequence ID" value="KAL1195573.1"/>
    <property type="molecule type" value="Genomic_DNA"/>
</dbReference>
<comment type="function">
    <text evidence="10">E3 ubiquitin-protein ligase that mediates ubiquitination and subsequent proteasomal degradation of target proteins. E3 ubiquitin ligases accept ubiquitin from an E2 ubiquitin-conjugating enzyme in the form of a thioester and then directly transfers the ubiquitin to targeted substrates. It probably triggers the ubiquitin-mediated degradation of different substrates.</text>
</comment>
<keyword evidence="5" id="KW-0808">Transferase</keyword>
<comment type="caution">
    <text evidence="15">The sequence shown here is derived from an EMBL/GenBank/DDBJ whole genome shotgun (WGS) entry which is preliminary data.</text>
</comment>
<dbReference type="GO" id="GO:0061630">
    <property type="term" value="F:ubiquitin protein ligase activity"/>
    <property type="evidence" value="ECO:0007669"/>
    <property type="project" value="UniProtKB-EC"/>
</dbReference>
<dbReference type="Pfam" id="PF21362">
    <property type="entry name" value="Sina_RING"/>
    <property type="match status" value="1"/>
</dbReference>
<comment type="pathway">
    <text evidence="2">Protein modification; protein ubiquitination.</text>
</comment>
<evidence type="ECO:0000313" key="16">
    <source>
        <dbReference type="Proteomes" id="UP001558713"/>
    </source>
</evidence>
<name>A0ABD0ZLN8_CARAN</name>
<proteinExistence type="inferred from homology"/>
<dbReference type="InterPro" id="IPR013083">
    <property type="entry name" value="Znf_RING/FYVE/PHD"/>
</dbReference>
<dbReference type="AlphaFoldDB" id="A0ABD0ZLN8"/>
<gene>
    <name evidence="15" type="ORF">V5N11_013574</name>
</gene>
<evidence type="ECO:0000256" key="2">
    <source>
        <dbReference type="ARBA" id="ARBA00004906"/>
    </source>
</evidence>
<evidence type="ECO:0000256" key="6">
    <source>
        <dbReference type="ARBA" id="ARBA00022723"/>
    </source>
</evidence>
<evidence type="ECO:0000313" key="15">
    <source>
        <dbReference type="EMBL" id="KAL1195573.1"/>
    </source>
</evidence>
<keyword evidence="9" id="KW-0862">Zinc</keyword>
<dbReference type="Gene3D" id="3.30.40.10">
    <property type="entry name" value="Zinc/RING finger domain, C3HC4 (zinc finger)"/>
    <property type="match status" value="2"/>
</dbReference>
<dbReference type="SUPFAM" id="SSF49599">
    <property type="entry name" value="TRAF domain-like"/>
    <property type="match status" value="1"/>
</dbReference>
<dbReference type="PANTHER" id="PTHR46632">
    <property type="entry name" value="E3 UBIQUITIN-PROTEIN LIGASE SINA-LIKE 4"/>
    <property type="match status" value="1"/>
</dbReference>
<dbReference type="EC" id="2.3.2.27" evidence="4"/>
<evidence type="ECO:0000256" key="8">
    <source>
        <dbReference type="ARBA" id="ARBA00022786"/>
    </source>
</evidence>
<dbReference type="PROSITE" id="PS51081">
    <property type="entry name" value="ZF_SIAH"/>
    <property type="match status" value="1"/>
</dbReference>
<evidence type="ECO:0000256" key="10">
    <source>
        <dbReference type="ARBA" id="ARBA00024004"/>
    </source>
</evidence>
<sequence length="269" mass="30770">MKNTSEGGNGSRNSQSQKRQRSHSETLIDLDDLDCLICYEPLTIPTFQCDNGHVACKFCWPKLKRCPLCALPIGNKRCKAVESALERHIVPCRNSKLGCTKNVPYGRDSTHEKEYCKFSLCSCPEIDECKYTGSYKDLLFHYLTSHMLKPDCFFTFGESRNVRMHINDKILVLLTLDKTMLFTVQCFREPNGVYVAVNYVAPLAPEIVEKFSYRISHSFNGETHSHKVPEMKRILGVSFQIPREKNLMFVSNNFLSGEVLEMELCISES</sequence>
<feature type="domain" description="RING-type" evidence="13">
    <location>
        <begin position="35"/>
        <end position="69"/>
    </location>
</feature>
<evidence type="ECO:0000256" key="3">
    <source>
        <dbReference type="ARBA" id="ARBA00009119"/>
    </source>
</evidence>
<evidence type="ECO:0000259" key="14">
    <source>
        <dbReference type="PROSITE" id="PS51081"/>
    </source>
</evidence>
<dbReference type="InterPro" id="IPR013010">
    <property type="entry name" value="Znf_SIAH"/>
</dbReference>
<feature type="region of interest" description="Disordered" evidence="12">
    <location>
        <begin position="1"/>
        <end position="24"/>
    </location>
</feature>